<evidence type="ECO:0000313" key="5">
    <source>
        <dbReference type="Proteomes" id="UP000076420"/>
    </source>
</evidence>
<feature type="signal peptide" evidence="3">
    <location>
        <begin position="1"/>
        <end position="21"/>
    </location>
</feature>
<organism evidence="4 5">
    <name type="scientific">Biomphalaria glabrata</name>
    <name type="common">Bloodfluke planorb</name>
    <name type="synonym">Freshwater snail</name>
    <dbReference type="NCBI Taxonomy" id="6526"/>
    <lineage>
        <taxon>Eukaryota</taxon>
        <taxon>Metazoa</taxon>
        <taxon>Spiralia</taxon>
        <taxon>Lophotrochozoa</taxon>
        <taxon>Mollusca</taxon>
        <taxon>Gastropoda</taxon>
        <taxon>Heterobranchia</taxon>
        <taxon>Euthyneura</taxon>
        <taxon>Panpulmonata</taxon>
        <taxon>Hygrophila</taxon>
        <taxon>Lymnaeoidea</taxon>
        <taxon>Planorbidae</taxon>
        <taxon>Biomphalaria</taxon>
    </lineage>
</organism>
<sequence>MDLVQVLLVSTVLMSSWVIHSQDLTILCQNNTIVSAFNISAKDYTMLEGCFSADTNYTCNSTLSGNHYITRPSELANSTTIDADYVCALHLSPGIVCHNNMTLPQHCVSSVTSAHQSHAMCDTHNVTFILLSSYEAVELQLSGFSQNITCPPKKSTAVPTYTTPVSLITTALVTVAVTTPLSATSSSNDDNKSDIIVGVVIPLVIIAVVIIILIFVHRKYNLTRILHECREHKLKRSITKKVDTSQTTLAELPAYSSLELGVFDGNHPNYTSLSPTQVNDGDTYENSNKEQETRQVSQSYDNVSSRDVAIDYNDIGVYINSDKQPKADAQDTNEAYDFVTKPIVEEPQPEDRTSCLYSNELKDHIYKND</sequence>
<dbReference type="EnsemblMetazoa" id="BGLB024316-RA">
    <property type="protein sequence ID" value="BGLB024316-PA"/>
    <property type="gene ID" value="BGLB024316"/>
</dbReference>
<feature type="transmembrane region" description="Helical" evidence="2">
    <location>
        <begin position="195"/>
        <end position="216"/>
    </location>
</feature>
<name>A0A2C9KWB8_BIOGL</name>
<protein>
    <submittedName>
        <fullName evidence="4">Uncharacterized protein</fullName>
    </submittedName>
</protein>
<evidence type="ECO:0000256" key="1">
    <source>
        <dbReference type="SAM" id="MobiDB-lite"/>
    </source>
</evidence>
<dbReference type="Proteomes" id="UP000076420">
    <property type="component" value="Unassembled WGS sequence"/>
</dbReference>
<dbReference type="KEGG" id="bgt:106063792"/>
<feature type="compositionally biased region" description="Polar residues" evidence="1">
    <location>
        <begin position="269"/>
        <end position="286"/>
    </location>
</feature>
<proteinExistence type="predicted"/>
<keyword evidence="2" id="KW-0812">Transmembrane</keyword>
<keyword evidence="2" id="KW-1133">Transmembrane helix</keyword>
<gene>
    <name evidence="4" type="primary">106063792</name>
</gene>
<accession>A0A2C9KWB8</accession>
<evidence type="ECO:0000256" key="2">
    <source>
        <dbReference type="SAM" id="Phobius"/>
    </source>
</evidence>
<keyword evidence="2" id="KW-0472">Membrane</keyword>
<dbReference type="VEuPathDB" id="VectorBase:BGLB024316"/>
<dbReference type="VEuPathDB" id="VectorBase:BGLAX_034274"/>
<evidence type="ECO:0000256" key="3">
    <source>
        <dbReference type="SAM" id="SignalP"/>
    </source>
</evidence>
<feature type="region of interest" description="Disordered" evidence="1">
    <location>
        <begin position="269"/>
        <end position="300"/>
    </location>
</feature>
<feature type="chain" id="PRO_5012564630" evidence="3">
    <location>
        <begin position="22"/>
        <end position="369"/>
    </location>
</feature>
<reference evidence="4" key="1">
    <citation type="submission" date="2020-05" db="UniProtKB">
        <authorList>
            <consortium name="EnsemblMetazoa"/>
        </authorList>
    </citation>
    <scope>IDENTIFICATION</scope>
    <source>
        <strain evidence="4">BB02</strain>
    </source>
</reference>
<evidence type="ECO:0000313" key="4">
    <source>
        <dbReference type="EnsemblMetazoa" id="BGLB024316-PA"/>
    </source>
</evidence>
<keyword evidence="3" id="KW-0732">Signal</keyword>
<dbReference type="AlphaFoldDB" id="A0A2C9KWB8"/>